<dbReference type="InterPro" id="IPR011611">
    <property type="entry name" value="PfkB_dom"/>
</dbReference>
<keyword evidence="5" id="KW-1185">Reference proteome</keyword>
<evidence type="ECO:0000256" key="2">
    <source>
        <dbReference type="ARBA" id="ARBA00022777"/>
    </source>
</evidence>
<dbReference type="STRING" id="1679444.PYTT_1996"/>
<gene>
    <name evidence="4" type="ORF">PYTT_1996</name>
</gene>
<evidence type="ECO:0000313" key="5">
    <source>
        <dbReference type="Proteomes" id="UP000176204"/>
    </source>
</evidence>
<dbReference type="Proteomes" id="UP000176204">
    <property type="component" value="Chromosome I"/>
</dbReference>
<dbReference type="SUPFAM" id="SSF53613">
    <property type="entry name" value="Ribokinase-like"/>
    <property type="match status" value="1"/>
</dbReference>
<name>A0A1H6M160_9BACT</name>
<keyword evidence="1" id="KW-0808">Transferase</keyword>
<dbReference type="KEGG" id="agl:PYTT_1996"/>
<evidence type="ECO:0000259" key="3">
    <source>
        <dbReference type="Pfam" id="PF00294"/>
    </source>
</evidence>
<accession>A0A1H6M160</accession>
<feature type="domain" description="Carbohydrate kinase PfkB" evidence="3">
    <location>
        <begin position="28"/>
        <end position="286"/>
    </location>
</feature>
<dbReference type="Pfam" id="PF00294">
    <property type="entry name" value="PfkB"/>
    <property type="match status" value="1"/>
</dbReference>
<dbReference type="InterPro" id="IPR029056">
    <property type="entry name" value="Ribokinase-like"/>
</dbReference>
<sequence>MSASVLVHGVTGLDTLTTPLGKAGGKLGGSAPYAALGARLFCTHVDMVSLVGDDFPARYEEALRERGINLEATVRLPGETFAWEAEYEADMNNRTTLSTKFGVLADWKLELPERLRRHKVIIATNVTPAHQLDLIGQCENRAFVMSDYMASWITSDRADVEKVIALSDLVLMNDGEARLFAGTSEPLVAAECLLDHGTRYVVVKHGAYGATLMHRTAAGEEKLFRCPAWPLKRPVDPTGAGDTFMGALGGYLAQSLAGGDPDWEELKRGIAYASVVAAAVCESFGPDALFALTRQEVERRMLHFSEMTCWTLLGK</sequence>
<protein>
    <submittedName>
        <fullName evidence="4">Carbohydrate kinase pfkb</fullName>
    </submittedName>
</protein>
<dbReference type="PANTHER" id="PTHR10584:SF166">
    <property type="entry name" value="RIBOKINASE"/>
    <property type="match status" value="1"/>
</dbReference>
<proteinExistence type="predicted"/>
<organism evidence="4 5">
    <name type="scientific">Akkermansia glycaniphila</name>
    <dbReference type="NCBI Taxonomy" id="1679444"/>
    <lineage>
        <taxon>Bacteria</taxon>
        <taxon>Pseudomonadati</taxon>
        <taxon>Verrucomicrobiota</taxon>
        <taxon>Verrucomicrobiia</taxon>
        <taxon>Verrucomicrobiales</taxon>
        <taxon>Akkermansiaceae</taxon>
        <taxon>Akkermansia</taxon>
    </lineage>
</organism>
<keyword evidence="2 4" id="KW-0418">Kinase</keyword>
<dbReference type="AlphaFoldDB" id="A0A1H6M160"/>
<dbReference type="GO" id="GO:0016301">
    <property type="term" value="F:kinase activity"/>
    <property type="evidence" value="ECO:0007669"/>
    <property type="project" value="UniProtKB-KW"/>
</dbReference>
<dbReference type="PANTHER" id="PTHR10584">
    <property type="entry name" value="SUGAR KINASE"/>
    <property type="match status" value="1"/>
</dbReference>
<evidence type="ECO:0000256" key="1">
    <source>
        <dbReference type="ARBA" id="ARBA00022679"/>
    </source>
</evidence>
<dbReference type="GO" id="GO:0005829">
    <property type="term" value="C:cytosol"/>
    <property type="evidence" value="ECO:0007669"/>
    <property type="project" value="TreeGrafter"/>
</dbReference>
<reference evidence="5" key="1">
    <citation type="submission" date="2016-09" db="EMBL/GenBank/DDBJ databases">
        <authorList>
            <person name="Koehorst J."/>
        </authorList>
    </citation>
    <scope>NUCLEOTIDE SEQUENCE [LARGE SCALE GENOMIC DNA]</scope>
</reference>
<dbReference type="Gene3D" id="3.40.1190.20">
    <property type="match status" value="1"/>
</dbReference>
<dbReference type="EMBL" id="LT629973">
    <property type="protein sequence ID" value="SEH94901.1"/>
    <property type="molecule type" value="Genomic_DNA"/>
</dbReference>
<evidence type="ECO:0000313" key="4">
    <source>
        <dbReference type="EMBL" id="SEH94901.1"/>
    </source>
</evidence>
<dbReference type="RefSeq" id="WP_172801810.1">
    <property type="nucleotide sequence ID" value="NZ_LIGX01000023.1"/>
</dbReference>